<evidence type="ECO:0000256" key="8">
    <source>
        <dbReference type="ARBA" id="ARBA00023128"/>
    </source>
</evidence>
<dbReference type="Proteomes" id="UP001212841">
    <property type="component" value="Unassembled WGS sequence"/>
</dbReference>
<dbReference type="FunFam" id="1.10.357.140:FF:000004">
    <property type="entry name" value="Protoheme IX farnesyltransferase, mitochondrial"/>
    <property type="match status" value="1"/>
</dbReference>
<evidence type="ECO:0000256" key="9">
    <source>
        <dbReference type="ARBA" id="ARBA00023133"/>
    </source>
</evidence>
<dbReference type="PANTHER" id="PTHR43448">
    <property type="entry name" value="PROTOHEME IX FARNESYLTRANSFERASE, MITOCHONDRIAL"/>
    <property type="match status" value="1"/>
</dbReference>
<dbReference type="HAMAP" id="MF_00154">
    <property type="entry name" value="CyoE_CtaB"/>
    <property type="match status" value="1"/>
</dbReference>
<keyword evidence="9" id="KW-0350">Heme biosynthesis</keyword>
<evidence type="ECO:0000256" key="13">
    <source>
        <dbReference type="SAM" id="Phobius"/>
    </source>
</evidence>
<dbReference type="InterPro" id="IPR000537">
    <property type="entry name" value="UbiA_prenyltransferase"/>
</dbReference>
<keyword evidence="4" id="KW-0808">Transferase</keyword>
<evidence type="ECO:0000256" key="7">
    <source>
        <dbReference type="ARBA" id="ARBA00022989"/>
    </source>
</evidence>
<keyword evidence="15" id="KW-1185">Reference proteome</keyword>
<proteinExistence type="inferred from homology"/>
<evidence type="ECO:0000256" key="1">
    <source>
        <dbReference type="ARBA" id="ARBA00004225"/>
    </source>
</evidence>
<name>A0AAD5XAD2_9FUNG</name>
<comment type="similarity">
    <text evidence="2">Belongs to the UbiA prenyltransferase family.</text>
</comment>
<feature type="transmembrane region" description="Helical" evidence="13">
    <location>
        <begin position="341"/>
        <end position="367"/>
    </location>
</feature>
<evidence type="ECO:0000256" key="4">
    <source>
        <dbReference type="ARBA" id="ARBA00022679"/>
    </source>
</evidence>
<evidence type="ECO:0000313" key="14">
    <source>
        <dbReference type="EMBL" id="KAJ3057363.1"/>
    </source>
</evidence>
<dbReference type="Gene3D" id="1.10.357.140">
    <property type="entry name" value="UbiA prenyltransferase"/>
    <property type="match status" value="1"/>
</dbReference>
<keyword evidence="5 13" id="KW-0812">Transmembrane</keyword>
<reference evidence="14" key="1">
    <citation type="submission" date="2020-05" db="EMBL/GenBank/DDBJ databases">
        <title>Phylogenomic resolution of chytrid fungi.</title>
        <authorList>
            <person name="Stajich J.E."/>
            <person name="Amses K."/>
            <person name="Simmons R."/>
            <person name="Seto K."/>
            <person name="Myers J."/>
            <person name="Bonds A."/>
            <person name="Quandt C.A."/>
            <person name="Barry K."/>
            <person name="Liu P."/>
            <person name="Grigoriev I."/>
            <person name="Longcore J.E."/>
            <person name="James T.Y."/>
        </authorList>
    </citation>
    <scope>NUCLEOTIDE SEQUENCE</scope>
    <source>
        <strain evidence="14">JEL0318</strain>
    </source>
</reference>
<evidence type="ECO:0000256" key="5">
    <source>
        <dbReference type="ARBA" id="ARBA00022692"/>
    </source>
</evidence>
<evidence type="ECO:0000313" key="15">
    <source>
        <dbReference type="Proteomes" id="UP001212841"/>
    </source>
</evidence>
<keyword evidence="6" id="KW-0809">Transit peptide</keyword>
<keyword evidence="10 13" id="KW-0472">Membrane</keyword>
<feature type="transmembrane region" description="Helical" evidence="13">
    <location>
        <begin position="387"/>
        <end position="407"/>
    </location>
</feature>
<dbReference type="InterPro" id="IPR044878">
    <property type="entry name" value="UbiA_sf"/>
</dbReference>
<keyword evidence="8" id="KW-0496">Mitochondrion</keyword>
<dbReference type="InterPro" id="IPR006369">
    <property type="entry name" value="Protohaem_IX_farnesylTrfase"/>
</dbReference>
<evidence type="ECO:0000256" key="11">
    <source>
        <dbReference type="ARBA" id="ARBA00030253"/>
    </source>
</evidence>
<dbReference type="EMBL" id="JADGJD010000005">
    <property type="protein sequence ID" value="KAJ3057363.1"/>
    <property type="molecule type" value="Genomic_DNA"/>
</dbReference>
<organism evidence="14 15">
    <name type="scientific">Rhizophlyctis rosea</name>
    <dbReference type="NCBI Taxonomy" id="64517"/>
    <lineage>
        <taxon>Eukaryota</taxon>
        <taxon>Fungi</taxon>
        <taxon>Fungi incertae sedis</taxon>
        <taxon>Chytridiomycota</taxon>
        <taxon>Chytridiomycota incertae sedis</taxon>
        <taxon>Chytridiomycetes</taxon>
        <taxon>Rhizophlyctidales</taxon>
        <taxon>Rhizophlyctidaceae</taxon>
        <taxon>Rhizophlyctis</taxon>
    </lineage>
</organism>
<dbReference type="AlphaFoldDB" id="A0AAD5XAD2"/>
<evidence type="ECO:0000256" key="6">
    <source>
        <dbReference type="ARBA" id="ARBA00022946"/>
    </source>
</evidence>
<evidence type="ECO:0000256" key="2">
    <source>
        <dbReference type="ARBA" id="ARBA00005985"/>
    </source>
</evidence>
<comment type="subcellular location">
    <subcellularLocation>
        <location evidence="1">Mitochondrion membrane</location>
        <topology evidence="1">Multi-pass membrane protein</topology>
    </subcellularLocation>
</comment>
<feature type="compositionally biased region" description="Polar residues" evidence="12">
    <location>
        <begin position="76"/>
        <end position="99"/>
    </location>
</feature>
<dbReference type="CDD" id="cd13957">
    <property type="entry name" value="PT_UbiA_Cox10"/>
    <property type="match status" value="1"/>
</dbReference>
<sequence>MQAQAQHRYAQRLARGALLCGQASSLLRQSNVQLSSPRRHSRSVALRIASRGCLALDRVNAGREVFRNRRDVGTRSVGTVPSTSIALNPETTQQPTTNDSPTTLSPPAPSPPNTTETSSLANLRWKEAAPFHPSVYAGLTKMNLSALVTLTTMAGFAVAPGAAPVSTLLWTTLGTGLCIASANTINQWIEAPYDAQMARTRTRVLVRHAVSPHHAFAAGTLAGLAGVTTLAAFVNPIVAVLGGANILLYTCVYTPMKRTSIANTWAGAVVGAIPPMMGWAASTGGLEPGAWLMGAILYAWQFPHFNSLSWNLRPDYSKAGYRMMSVVDPALNGRVSLRYSLAMFPLCWAAPYLGLTSVCFAGTSTLINGYMAYGAYKFWRMPTEKSARFLFFGSVVHLPILLGLMMVHKARKGDEEDEEDDWYILSQFRKLTAYVNA</sequence>
<dbReference type="NCBIfam" id="TIGR01473">
    <property type="entry name" value="cyoE_ctaB"/>
    <property type="match status" value="1"/>
</dbReference>
<evidence type="ECO:0000256" key="3">
    <source>
        <dbReference type="ARBA" id="ARBA00016335"/>
    </source>
</evidence>
<comment type="caution">
    <text evidence="14">The sequence shown here is derived from an EMBL/GenBank/DDBJ whole genome shotgun (WGS) entry which is preliminary data.</text>
</comment>
<feature type="transmembrane region" description="Helical" evidence="13">
    <location>
        <begin position="144"/>
        <end position="163"/>
    </location>
</feature>
<protein>
    <recommendedName>
        <fullName evidence="3">Protoheme IX farnesyltransferase, mitochondrial</fullName>
    </recommendedName>
    <alternativeName>
        <fullName evidence="11">Heme O synthase</fullName>
    </alternativeName>
</protein>
<evidence type="ECO:0000256" key="10">
    <source>
        <dbReference type="ARBA" id="ARBA00023136"/>
    </source>
</evidence>
<keyword evidence="7 13" id="KW-1133">Transmembrane helix</keyword>
<accession>A0AAD5XAD2</accession>
<dbReference type="GO" id="GO:0006784">
    <property type="term" value="P:heme A biosynthetic process"/>
    <property type="evidence" value="ECO:0007669"/>
    <property type="project" value="TreeGrafter"/>
</dbReference>
<feature type="transmembrane region" description="Helical" evidence="13">
    <location>
        <begin position="215"/>
        <end position="248"/>
    </location>
</feature>
<gene>
    <name evidence="14" type="primary">COX10</name>
    <name evidence="14" type="ORF">HK097_008458</name>
</gene>
<dbReference type="GO" id="GO:0008495">
    <property type="term" value="F:protoheme IX farnesyltransferase activity"/>
    <property type="evidence" value="ECO:0007669"/>
    <property type="project" value="InterPro"/>
</dbReference>
<feature type="region of interest" description="Disordered" evidence="12">
    <location>
        <begin position="74"/>
        <end position="118"/>
    </location>
</feature>
<dbReference type="GO" id="GO:0031966">
    <property type="term" value="C:mitochondrial membrane"/>
    <property type="evidence" value="ECO:0007669"/>
    <property type="project" value="UniProtKB-SubCell"/>
</dbReference>
<dbReference type="PANTHER" id="PTHR43448:SF2">
    <property type="entry name" value="PROTOHEME IX FARNESYLTRANSFERASE, MITOCHONDRIAL"/>
    <property type="match status" value="1"/>
</dbReference>
<evidence type="ECO:0000256" key="12">
    <source>
        <dbReference type="SAM" id="MobiDB-lite"/>
    </source>
</evidence>
<dbReference type="Pfam" id="PF01040">
    <property type="entry name" value="UbiA"/>
    <property type="match status" value="1"/>
</dbReference>